<gene>
    <name evidence="4" type="ORF">BN860_00452g</name>
</gene>
<comment type="similarity">
    <text evidence="3">Belongs to the alpha-ketoglutarate dehydrogenase component 4 family.</text>
</comment>
<evidence type="ECO:0000313" key="5">
    <source>
        <dbReference type="Proteomes" id="UP000019375"/>
    </source>
</evidence>
<comment type="subcellular location">
    <subcellularLocation>
        <location evidence="1">Mitochondrion</location>
    </subcellularLocation>
</comment>
<accession>A0A8J2T7G4</accession>
<keyword evidence="5" id="KW-1185">Reference proteome</keyword>
<proteinExistence type="inferred from homology"/>
<reference evidence="5" key="1">
    <citation type="journal article" date="2013" name="Genome Announc.">
        <title>Genome sequence of the food spoilage yeast Zygosaccharomyces bailii CLIB 213(T).</title>
        <authorList>
            <person name="Galeote V."/>
            <person name="Bigey F."/>
            <person name="Devillers H."/>
            <person name="Neuveglise C."/>
            <person name="Dequin S."/>
        </authorList>
    </citation>
    <scope>NUCLEOTIDE SEQUENCE [LARGE SCALE GENOMIC DNA]</scope>
    <source>
        <strain evidence="5">CLIB 213 / ATCC 58445 / CBS 680 / CCRC 21525 / NBRC 1098 / NCYC 1416 / NRRL Y-2227</strain>
    </source>
</reference>
<protein>
    <submittedName>
        <fullName evidence="4">ZYBA0S05-00452g1_1</fullName>
    </submittedName>
</protein>
<evidence type="ECO:0000256" key="2">
    <source>
        <dbReference type="ARBA" id="ARBA00023128"/>
    </source>
</evidence>
<dbReference type="Pfam" id="PF10937">
    <property type="entry name" value="Kgd4-YMR31"/>
    <property type="match status" value="1"/>
</dbReference>
<name>A0A8J2T7G4_ZYGB2</name>
<dbReference type="GO" id="GO:0006103">
    <property type="term" value="P:2-oxoglutarate metabolic process"/>
    <property type="evidence" value="ECO:0007669"/>
    <property type="project" value="InterPro"/>
</dbReference>
<evidence type="ECO:0000256" key="1">
    <source>
        <dbReference type="ARBA" id="ARBA00004173"/>
    </source>
</evidence>
<dbReference type="GO" id="GO:0005739">
    <property type="term" value="C:mitochondrion"/>
    <property type="evidence" value="ECO:0007669"/>
    <property type="project" value="UniProtKB-SubCell"/>
</dbReference>
<sequence length="120" mass="13315">MRSSYIRLAQAYTPSIRFVGGKHHHAPHAAQILAHPCAEKGLLPNSSDCLPAGEFLKKLRPFKVVPYKTKAAPKSDSRYEFRDRPLQEGELTNFSDLPARFRFKGISESEAEAINGGGAY</sequence>
<dbReference type="AlphaFoldDB" id="A0A8J2T7G4"/>
<evidence type="ECO:0000256" key="3">
    <source>
        <dbReference type="ARBA" id="ARBA00043970"/>
    </source>
</evidence>
<dbReference type="EMBL" id="HG316458">
    <property type="protein sequence ID" value="CDF89734.1"/>
    <property type="molecule type" value="Genomic_DNA"/>
</dbReference>
<dbReference type="Proteomes" id="UP000019375">
    <property type="component" value="Unassembled WGS sequence"/>
</dbReference>
<evidence type="ECO:0000313" key="4">
    <source>
        <dbReference type="EMBL" id="CDF89734.1"/>
    </source>
</evidence>
<keyword evidence="2" id="KW-0496">Mitochondrion</keyword>
<organism evidence="4 5">
    <name type="scientific">Zygosaccharomyces bailii (strain CLIB 213 / ATCC 58445 / CBS 680 / BCRC 21525 / NBRC 1098 / NCYC 1416 / NRRL Y-2227)</name>
    <dbReference type="NCBI Taxonomy" id="1333698"/>
    <lineage>
        <taxon>Eukaryota</taxon>
        <taxon>Fungi</taxon>
        <taxon>Dikarya</taxon>
        <taxon>Ascomycota</taxon>
        <taxon>Saccharomycotina</taxon>
        <taxon>Saccharomycetes</taxon>
        <taxon>Saccharomycetales</taxon>
        <taxon>Saccharomycetaceae</taxon>
        <taxon>Zygosaccharomyces</taxon>
    </lineage>
</organism>
<dbReference type="OrthoDB" id="2116030at2759"/>
<dbReference type="InterPro" id="IPR020373">
    <property type="entry name" value="Kgd4/YMR-31"/>
</dbReference>